<dbReference type="AlphaFoldDB" id="A0A836B729"/>
<evidence type="ECO:0000313" key="2">
    <source>
        <dbReference type="EMBL" id="KAG2449378.1"/>
    </source>
</evidence>
<dbReference type="InterPro" id="IPR052396">
    <property type="entry name" value="Meiotic_Drive_Suppr_Kinase"/>
</dbReference>
<keyword evidence="3" id="KW-1185">Reference proteome</keyword>
<accession>A0A836B729</accession>
<dbReference type="PANTHER" id="PTHR37171:SF1">
    <property type="entry name" value="SERINE_THREONINE-PROTEIN KINASE YRZF-RELATED"/>
    <property type="match status" value="1"/>
</dbReference>
<protein>
    <recommendedName>
        <fullName evidence="4">Protein kinase domain-containing protein</fullName>
    </recommendedName>
</protein>
<feature type="region of interest" description="Disordered" evidence="1">
    <location>
        <begin position="677"/>
        <end position="786"/>
    </location>
</feature>
<evidence type="ECO:0008006" key="4">
    <source>
        <dbReference type="Google" id="ProtNLM"/>
    </source>
</evidence>
<feature type="compositionally biased region" description="Polar residues" evidence="1">
    <location>
        <begin position="772"/>
        <end position="782"/>
    </location>
</feature>
<evidence type="ECO:0000256" key="1">
    <source>
        <dbReference type="SAM" id="MobiDB-lite"/>
    </source>
</evidence>
<feature type="compositionally biased region" description="Low complexity" evidence="1">
    <location>
        <begin position="689"/>
        <end position="705"/>
    </location>
</feature>
<dbReference type="GO" id="GO:0004672">
    <property type="term" value="F:protein kinase activity"/>
    <property type="evidence" value="ECO:0007669"/>
    <property type="project" value="InterPro"/>
</dbReference>
<feature type="compositionally biased region" description="Gly residues" evidence="1">
    <location>
        <begin position="393"/>
        <end position="405"/>
    </location>
</feature>
<dbReference type="EMBL" id="JAEHOD010000014">
    <property type="protein sequence ID" value="KAG2449378.1"/>
    <property type="molecule type" value="Genomic_DNA"/>
</dbReference>
<dbReference type="Proteomes" id="UP000613740">
    <property type="component" value="Unassembled WGS sequence"/>
</dbReference>
<feature type="compositionally biased region" description="Low complexity" evidence="1">
    <location>
        <begin position="733"/>
        <end position="755"/>
    </location>
</feature>
<reference evidence="2" key="1">
    <citation type="journal article" date="2020" name="bioRxiv">
        <title>Comparative genomics of Chlamydomonas.</title>
        <authorList>
            <person name="Craig R.J."/>
            <person name="Hasan A.R."/>
            <person name="Ness R.W."/>
            <person name="Keightley P.D."/>
        </authorList>
    </citation>
    <scope>NUCLEOTIDE SEQUENCE</scope>
    <source>
        <strain evidence="2">CCAP 11/173</strain>
    </source>
</reference>
<dbReference type="InterPro" id="IPR008266">
    <property type="entry name" value="Tyr_kinase_AS"/>
</dbReference>
<dbReference type="PANTHER" id="PTHR37171">
    <property type="entry name" value="SERINE/THREONINE-PROTEIN KINASE YRZF-RELATED"/>
    <property type="match status" value="1"/>
</dbReference>
<dbReference type="InterPro" id="IPR011009">
    <property type="entry name" value="Kinase-like_dom_sf"/>
</dbReference>
<dbReference type="OrthoDB" id="541154at2759"/>
<name>A0A836B729_9CHLO</name>
<comment type="caution">
    <text evidence="2">The sequence shown here is derived from an EMBL/GenBank/DDBJ whole genome shotgun (WGS) entry which is preliminary data.</text>
</comment>
<organism evidence="2 3">
    <name type="scientific">Chlamydomonas schloesseri</name>
    <dbReference type="NCBI Taxonomy" id="2026947"/>
    <lineage>
        <taxon>Eukaryota</taxon>
        <taxon>Viridiplantae</taxon>
        <taxon>Chlorophyta</taxon>
        <taxon>core chlorophytes</taxon>
        <taxon>Chlorophyceae</taxon>
        <taxon>CS clade</taxon>
        <taxon>Chlamydomonadales</taxon>
        <taxon>Chlamydomonadaceae</taxon>
        <taxon>Chlamydomonas</taxon>
    </lineage>
</organism>
<proteinExistence type="predicted"/>
<gene>
    <name evidence="2" type="ORF">HYH02_005530</name>
</gene>
<evidence type="ECO:0000313" key="3">
    <source>
        <dbReference type="Proteomes" id="UP000613740"/>
    </source>
</evidence>
<dbReference type="SUPFAM" id="SSF56112">
    <property type="entry name" value="Protein kinase-like (PK-like)"/>
    <property type="match status" value="1"/>
</dbReference>
<sequence length="811" mass="84917">MLRKELMLLEARAWAAGLGVGSVAGAAMEQTDTKFISGLANEFNLDTAWELRAVTAFTKAGSAIRAHIRGHLHKNKQVDLLNGLMQAGLGVGSAAGAEAVPETLLQSTVYRFTSAGDFLSNYQPHRLELLPCASAQTMGVKCKGPSAVVPWHTFEDECRALLHVLPDGGQANLVVPTPTPTSAAVGNEDNLHLELFTHILRPLQQALSSTDGFFEAARATQGVTKGIWTNKSARADFVLQSCINSELLVAIEVKTSAVICVPQSSSLPAMYAAADKDSNIVECVAQLFSYLGVVPFGVLVTDQQLFCMRREGTVLLCSPSIPLAGYVHCPAERGPGRPSKAELLAATKAAETARRQFEAGGGRSADSLTAVAALYCMAKMSQQWWLQQPPQPTGGGGQGNSGGDSGADSTGANNPWSSFLQCLLAWVGIRSLEGAQHPAAAAAPRPVPDLPTDAECECTSSQLFPGRCFDPRVPGGMPPPLGNACLGVVLEGAVGGRAAAVKLVDLWQGPEGKEAVLREVRTYQLLQPLQGVNVPRLLGYGFCDEWQYFLATSLEGPTLASEEGWALGDEATCAAAFAALDAVHRCGVLHGDIALRNFVLAAVQPAGVGGGSAAGGSVYGGGGSETSITGQQPQLQPRVMLLDFGHAQLVAEAAEEWGEEPASLMQRERRALQDLLGWEPSPPLPVSRPPVDTDAGSSAKAAAASGGAGGDTGGQAQHPQPGMQEMDADMALPGGSAAASRPSPPASQRSAGPRSAFPPAPPTRLPSRPSGWHQQLQFSRPQMSHVPHPLAWNGLNGGRSASRLSWRKIAL</sequence>
<dbReference type="PROSITE" id="PS00109">
    <property type="entry name" value="PROTEIN_KINASE_TYR"/>
    <property type="match status" value="1"/>
</dbReference>
<feature type="region of interest" description="Disordered" evidence="1">
    <location>
        <begin position="387"/>
        <end position="411"/>
    </location>
</feature>